<evidence type="ECO:0000313" key="2">
    <source>
        <dbReference type="EMBL" id="PAV81110.1"/>
    </source>
</evidence>
<sequence length="432" mass="48868">MSAENSTDLRISSFIPAQRERPESAQLNLAHQVVQCQTASTVNQEPAIQTKQQPKVQKERLKVKKNLKSCLASSADRSTAASAKTSSKKKTVAFGRTVDVSQTIEGNSRVARQRSFGQLFAEHKTGLQMDLAGGKEDKENRQQNEDKQENEVLERVLREFTEMKMLVRQQSEESQRKIDELQGKFEELSKESKGQEERAAAGRSSSDETTTSDRSDRTVVLKHRQRNIFDSEKISILEARYLEDPIAKQCMDDWFQDHKYNVQKQQADMSRNLDSSFISSTSSSTVGTPSLAPCRAATSRSVRPVAEGVEYSIDSRRFIARIAHANRAQDRFEEGYLNADLPKSRPLPSAGVSRKEPCPEQADQPQQLPVSLYQSASNAYFDEETPLDDGLSDLDETRNRTQNGTMRGRRKGLTAEQEEAIRQEIRNKYRRK</sequence>
<dbReference type="EMBL" id="LIAE01007202">
    <property type="protein sequence ID" value="PAV81110.1"/>
    <property type="molecule type" value="Genomic_DNA"/>
</dbReference>
<feature type="region of interest" description="Disordered" evidence="1">
    <location>
        <begin position="168"/>
        <end position="218"/>
    </location>
</feature>
<accession>A0A2A2L4M1</accession>
<feature type="compositionally biased region" description="Acidic residues" evidence="1">
    <location>
        <begin position="382"/>
        <end position="394"/>
    </location>
</feature>
<feature type="region of interest" description="Disordered" evidence="1">
    <location>
        <begin position="382"/>
        <end position="419"/>
    </location>
</feature>
<feature type="compositionally biased region" description="Basic and acidic residues" evidence="1">
    <location>
        <begin position="133"/>
        <end position="152"/>
    </location>
</feature>
<dbReference type="STRING" id="2018661.A0A2A2L4M1"/>
<feature type="region of interest" description="Disordered" evidence="1">
    <location>
        <begin position="72"/>
        <end position="95"/>
    </location>
</feature>
<keyword evidence="3" id="KW-1185">Reference proteome</keyword>
<proteinExistence type="predicted"/>
<name>A0A2A2L4M1_9BILA</name>
<feature type="region of interest" description="Disordered" evidence="1">
    <location>
        <begin position="127"/>
        <end position="152"/>
    </location>
</feature>
<reference evidence="2 3" key="1">
    <citation type="journal article" date="2017" name="Curr. Biol.">
        <title>Genome architecture and evolution of a unichromosomal asexual nematode.</title>
        <authorList>
            <person name="Fradin H."/>
            <person name="Zegar C."/>
            <person name="Gutwein M."/>
            <person name="Lucas J."/>
            <person name="Kovtun M."/>
            <person name="Corcoran D."/>
            <person name="Baugh L.R."/>
            <person name="Kiontke K."/>
            <person name="Gunsalus K."/>
            <person name="Fitch D.H."/>
            <person name="Piano F."/>
        </authorList>
    </citation>
    <scope>NUCLEOTIDE SEQUENCE [LARGE SCALE GENOMIC DNA]</scope>
    <source>
        <strain evidence="2">PF1309</strain>
    </source>
</reference>
<protein>
    <submittedName>
        <fullName evidence="2">Uncharacterized protein</fullName>
    </submittedName>
</protein>
<evidence type="ECO:0000313" key="3">
    <source>
        <dbReference type="Proteomes" id="UP000218231"/>
    </source>
</evidence>
<dbReference type="AlphaFoldDB" id="A0A2A2L4M1"/>
<feature type="compositionally biased region" description="Low complexity" evidence="1">
    <location>
        <begin position="72"/>
        <end position="85"/>
    </location>
</feature>
<dbReference type="Proteomes" id="UP000218231">
    <property type="component" value="Unassembled WGS sequence"/>
</dbReference>
<organism evidence="2 3">
    <name type="scientific">Diploscapter pachys</name>
    <dbReference type="NCBI Taxonomy" id="2018661"/>
    <lineage>
        <taxon>Eukaryota</taxon>
        <taxon>Metazoa</taxon>
        <taxon>Ecdysozoa</taxon>
        <taxon>Nematoda</taxon>
        <taxon>Chromadorea</taxon>
        <taxon>Rhabditida</taxon>
        <taxon>Rhabditina</taxon>
        <taxon>Rhabditomorpha</taxon>
        <taxon>Rhabditoidea</taxon>
        <taxon>Rhabditidae</taxon>
        <taxon>Diploscapter</taxon>
    </lineage>
</organism>
<feature type="region of interest" description="Disordered" evidence="1">
    <location>
        <begin position="337"/>
        <end position="366"/>
    </location>
</feature>
<comment type="caution">
    <text evidence="2">The sequence shown here is derived from an EMBL/GenBank/DDBJ whole genome shotgun (WGS) entry which is preliminary data.</text>
</comment>
<gene>
    <name evidence="2" type="ORF">WR25_20049</name>
</gene>
<evidence type="ECO:0000256" key="1">
    <source>
        <dbReference type="SAM" id="MobiDB-lite"/>
    </source>
</evidence>
<feature type="compositionally biased region" description="Basic and acidic residues" evidence="1">
    <location>
        <begin position="170"/>
        <end position="200"/>
    </location>
</feature>